<dbReference type="InterPro" id="IPR043504">
    <property type="entry name" value="Peptidase_S1_PA_chymotrypsin"/>
</dbReference>
<dbReference type="EMBL" id="JAVHJM010000001">
    <property type="protein sequence ID" value="KAK6519891.1"/>
    <property type="molecule type" value="Genomic_DNA"/>
</dbReference>
<dbReference type="SUPFAM" id="SSF50494">
    <property type="entry name" value="Trypsin-like serine proteases"/>
    <property type="match status" value="1"/>
</dbReference>
<dbReference type="Proteomes" id="UP001307849">
    <property type="component" value="Unassembled WGS sequence"/>
</dbReference>
<evidence type="ECO:0000313" key="2">
    <source>
        <dbReference type="Proteomes" id="UP001307849"/>
    </source>
</evidence>
<protein>
    <recommendedName>
        <fullName evidence="3">Serine protease</fullName>
    </recommendedName>
</protein>
<proteinExistence type="predicted"/>
<name>A0AAN8P7T4_9PEZI</name>
<evidence type="ECO:0008006" key="3">
    <source>
        <dbReference type="Google" id="ProtNLM"/>
    </source>
</evidence>
<evidence type="ECO:0000313" key="1">
    <source>
        <dbReference type="EMBL" id="KAK6519891.1"/>
    </source>
</evidence>
<gene>
    <name evidence="1" type="ORF">TWF506_000186</name>
</gene>
<reference evidence="1 2" key="1">
    <citation type="submission" date="2019-10" db="EMBL/GenBank/DDBJ databases">
        <authorList>
            <person name="Palmer J.M."/>
        </authorList>
    </citation>
    <scope>NUCLEOTIDE SEQUENCE [LARGE SCALE GENOMIC DNA]</scope>
    <source>
        <strain evidence="1 2">TWF506</strain>
    </source>
</reference>
<dbReference type="AlphaFoldDB" id="A0AAN8P7T4"/>
<dbReference type="PRINTS" id="PR00722">
    <property type="entry name" value="CHYMOTRYPSIN"/>
</dbReference>
<dbReference type="Gene3D" id="2.40.10.10">
    <property type="entry name" value="Trypsin-like serine proteases"/>
    <property type="match status" value="1"/>
</dbReference>
<dbReference type="InterPro" id="IPR009003">
    <property type="entry name" value="Peptidase_S1_PA"/>
</dbReference>
<dbReference type="InterPro" id="IPR001314">
    <property type="entry name" value="Peptidase_S1A"/>
</dbReference>
<comment type="caution">
    <text evidence="1">The sequence shown here is derived from an EMBL/GenBank/DDBJ whole genome shotgun (WGS) entry which is preliminary data.</text>
</comment>
<organism evidence="1 2">
    <name type="scientific">Arthrobotrys conoides</name>
    <dbReference type="NCBI Taxonomy" id="74498"/>
    <lineage>
        <taxon>Eukaryota</taxon>
        <taxon>Fungi</taxon>
        <taxon>Dikarya</taxon>
        <taxon>Ascomycota</taxon>
        <taxon>Pezizomycotina</taxon>
        <taxon>Orbiliomycetes</taxon>
        <taxon>Orbiliales</taxon>
        <taxon>Orbiliaceae</taxon>
        <taxon>Arthrobotrys</taxon>
    </lineage>
</organism>
<keyword evidence="2" id="KW-1185">Reference proteome</keyword>
<sequence length="338" mass="36805">MVGRYFGSLKPVLGVETEEEILLRRFQNSVVMLAVSFSKAAGPNSSAAVIHPHISRASGILIDDDKVLTCAHVIRSPGKGNWQYEIHCGLEPQSGRIDVQQLAEGSFPGSVAAGVMAWNNNITVALRKASMTQTEDIAILKLVSPLAGGEPVTPIPRKRGWAGSENSGQDRAAVLAFNTELKSSDVRSYYLQPVENEELERGLQELAGGCLSAASSDDWYYGAETSVDNASPMPHVHRKLIQDGHKDTIGYRVSCTGGSSGGMVVIGGEFMVMHQGAIYDSYVGPKGNELKITTDSLSRAIDLDLPEVNNFMRTKVLQYFNNEELKSRWEECLMDLEV</sequence>
<dbReference type="Pfam" id="PF13365">
    <property type="entry name" value="Trypsin_2"/>
    <property type="match status" value="1"/>
</dbReference>
<accession>A0AAN8P7T4</accession>